<organism evidence="2 3">
    <name type="scientific">Babesia caballi</name>
    <dbReference type="NCBI Taxonomy" id="5871"/>
    <lineage>
        <taxon>Eukaryota</taxon>
        <taxon>Sar</taxon>
        <taxon>Alveolata</taxon>
        <taxon>Apicomplexa</taxon>
        <taxon>Aconoidasida</taxon>
        <taxon>Piroplasmida</taxon>
        <taxon>Babesiidae</taxon>
        <taxon>Babesia</taxon>
    </lineage>
</organism>
<sequence length="1205" mass="136548">MRTYGCQTQQKSGTSLNVGGPAFEEFSDLLGKRRRRSPVPEHTIATLDDAIYQQGCEDAAYTDTSLASTLTRESLTELQMQSASGEYPKGDAAAGTATRRPVDAESAQRCSLLEYSVLQQLELLDELLGSLGLCYPRWKHRRFGLQRFYCHKFNIHLDSVVRENYVKLLSNMWDGFESTGINRWSSNNMWLQLLTQEYQVHRAKQSRLTLSCEYSNSKRVEEVLQQLDEITSCFCTDRCAMDFMRHSSYWGPAEQTTVTQDDEPVKRPIGECFASAASITQSAHASRIRAIVSFYEERGIIHNFTRPYEYGVQVTHMPPFRRSVVCLSCGRVCWCHCQRKLFRTYCGQKTMADQDTARSSPGTSEGELPEEVEEDLEMDLEEGLIDEEDEEVTVIHEFVNKLQHKKQSLHPHIAQTAITVAHARKLDCGVIHCYHSNGGDDGLEAEQPTAAELKQQLLRATVLRGGLEDLFAAITPRLGCLEIANLRHDVFQEWRNVPAHRSWRRCWWRLVERDAVDTSDDNVRPFVSQALERLDALGNVRYNLEYGYVAVGCPQKRGRACSYWRHFYVSQLGLWRAFTKAAEYNLMVCTLPLEMQLDSKSMHWTVCKCHQGDMYRKSFSTLKRGVVLGYAMAIQWYEKLLQDLNGTSAENSDFEDESDVGCDDFDEQLLLKQDDALYAGVNTVEHAFLAARKRKIVLSGERGFSLPGLRSDGSVLDVRSIANAKEKLLLDHNLWCADLRDLFPDASRSLLATPDPSRDCTLRNLLAHYPDLRDYFSQSLKHLDECVYTLKMCVNNCLSKGSMDLVEPILQLNDDKKLADVIPQVPMQWVSFHRNSDSWACVLECDACVTCAPRACLKQDTCSKFKNGKEVVDLLCKKFRPCSVKYSAHPFHKDGPGNTSGTKGASDNCCTVGFSAQKFGFNGAKALATEFRKRYIQIVYSSMKYDGSFSDALLGMIAEEIGLLTSTDAYILPDQANDEQRKNLLEALTCDVCSTFGDRMRHRNGTVLLKQLVKSSVPGKRLSEVFALGQMAEAILLDVKLDIKFCTVHMAWVVWWLDCMQQKRVMFYRVEDLINVTNLEEALATLDKHWMDAVSAHVEHAGGLAAERYQMTLTYRFEEAFHHLTCLQKNLYNAFHTAFAMALRAITDSRQEFKLIKRLWQINNNSPGDVVAQDINAKSFALADTVLFPFGSLHDEGTPPLSDAE</sequence>
<reference evidence="2 3" key="1">
    <citation type="submission" date="2021-06" db="EMBL/GenBank/DDBJ databases">
        <title>Genome sequence of Babesia caballi.</title>
        <authorList>
            <person name="Yamagishi J."/>
            <person name="Kidaka T."/>
            <person name="Ochi A."/>
        </authorList>
    </citation>
    <scope>NUCLEOTIDE SEQUENCE [LARGE SCALE GENOMIC DNA]</scope>
    <source>
        <strain evidence="2">USDA-D6B2</strain>
    </source>
</reference>
<protein>
    <submittedName>
        <fullName evidence="2">AP2 domain transcription factor ap2viia-5</fullName>
    </submittedName>
</protein>
<evidence type="ECO:0000256" key="1">
    <source>
        <dbReference type="SAM" id="MobiDB-lite"/>
    </source>
</evidence>
<dbReference type="AlphaFoldDB" id="A0AAV4LN92"/>
<feature type="region of interest" description="Disordered" evidence="1">
    <location>
        <begin position="353"/>
        <end position="372"/>
    </location>
</feature>
<gene>
    <name evidence="2" type="ORF">BcabD6B2_09510</name>
</gene>
<comment type="caution">
    <text evidence="2">The sequence shown here is derived from an EMBL/GenBank/DDBJ whole genome shotgun (WGS) entry which is preliminary data.</text>
</comment>
<evidence type="ECO:0000313" key="2">
    <source>
        <dbReference type="EMBL" id="GIX61516.1"/>
    </source>
</evidence>
<evidence type="ECO:0000313" key="3">
    <source>
        <dbReference type="Proteomes" id="UP001497744"/>
    </source>
</evidence>
<accession>A0AAV4LN92</accession>
<dbReference type="EMBL" id="BPLF01000001">
    <property type="protein sequence ID" value="GIX61516.1"/>
    <property type="molecule type" value="Genomic_DNA"/>
</dbReference>
<dbReference type="GeneID" id="94192999"/>
<feature type="compositionally biased region" description="Polar residues" evidence="1">
    <location>
        <begin position="353"/>
        <end position="363"/>
    </location>
</feature>
<proteinExistence type="predicted"/>
<dbReference type="RefSeq" id="XP_067713587.1">
    <property type="nucleotide sequence ID" value="XM_067857486.1"/>
</dbReference>
<name>A0AAV4LN92_BABCB</name>
<keyword evidence="3" id="KW-1185">Reference proteome</keyword>
<dbReference type="Proteomes" id="UP001497744">
    <property type="component" value="Unassembled WGS sequence"/>
</dbReference>